<feature type="repeat" description="Lumazine-binding" evidence="11">
    <location>
        <begin position="97"/>
        <end position="193"/>
    </location>
</feature>
<organism evidence="14 15">
    <name type="scientific">Clostridium neonatale</name>
    <dbReference type="NCBI Taxonomy" id="137838"/>
    <lineage>
        <taxon>Bacteria</taxon>
        <taxon>Bacillati</taxon>
        <taxon>Bacillota</taxon>
        <taxon>Clostridia</taxon>
        <taxon>Eubacteriales</taxon>
        <taxon>Clostridiaceae</taxon>
        <taxon>Clostridium</taxon>
    </lineage>
</organism>
<evidence type="ECO:0000256" key="7">
    <source>
        <dbReference type="ARBA" id="ARBA00022619"/>
    </source>
</evidence>
<evidence type="ECO:0000256" key="8">
    <source>
        <dbReference type="ARBA" id="ARBA00022679"/>
    </source>
</evidence>
<dbReference type="AlphaFoldDB" id="A0A2A7MK87"/>
<keyword evidence="7" id="KW-0686">Riboflavin biosynthesis</keyword>
<dbReference type="CDD" id="cd00402">
    <property type="entry name" value="Riboflavin_synthase_like"/>
    <property type="match status" value="1"/>
</dbReference>
<dbReference type="STRING" id="137838.GCA_001458595_03203"/>
<dbReference type="InterPro" id="IPR026017">
    <property type="entry name" value="Lumazine-bd_dom"/>
</dbReference>
<keyword evidence="15" id="KW-1185">Reference proteome</keyword>
<evidence type="ECO:0000313" key="15">
    <source>
        <dbReference type="Proteomes" id="UP000220840"/>
    </source>
</evidence>
<evidence type="ECO:0000259" key="12">
    <source>
        <dbReference type="PROSITE" id="PS51177"/>
    </source>
</evidence>
<evidence type="ECO:0000313" key="14">
    <source>
        <dbReference type="EMBL" id="PEG31751.1"/>
    </source>
</evidence>
<evidence type="ECO:0000256" key="6">
    <source>
        <dbReference type="ARBA" id="ARBA00013950"/>
    </source>
</evidence>
<reference evidence="14 15" key="1">
    <citation type="submission" date="2017-10" db="EMBL/GenBank/DDBJ databases">
        <title>Effective Description of Clostridium neonatale sp. nov. linked to necrotizing enterocolitis in neonates and a clarification of species assignable to the genus Clostridium (Prazmowski 1880) emend. Lawson and Rainey 2016.</title>
        <authorList>
            <person name="Bernard K."/>
            <person name="Burdz T."/>
            <person name="Wiebe D."/>
            <person name="Balcewich B."/>
            <person name="Alfa M."/>
            <person name="Bernier A.-M."/>
        </authorList>
    </citation>
    <scope>NUCLEOTIDE SEQUENCE [LARGE SCALE GENOMIC DNA]</scope>
    <source>
        <strain evidence="14 15">LCDC99A005</strain>
    </source>
</reference>
<dbReference type="GO" id="GO:0009231">
    <property type="term" value="P:riboflavin biosynthetic process"/>
    <property type="evidence" value="ECO:0007669"/>
    <property type="project" value="UniProtKB-KW"/>
</dbReference>
<dbReference type="GO" id="GO:0004746">
    <property type="term" value="F:riboflavin synthase activity"/>
    <property type="evidence" value="ECO:0007669"/>
    <property type="project" value="UniProtKB-UniRule"/>
</dbReference>
<evidence type="ECO:0000256" key="5">
    <source>
        <dbReference type="ARBA" id="ARBA00012827"/>
    </source>
</evidence>
<dbReference type="InterPro" id="IPR017938">
    <property type="entry name" value="Riboflavin_synthase-like_b-brl"/>
</dbReference>
<reference evidence="13" key="2">
    <citation type="submission" date="2022-10" db="EMBL/GenBank/DDBJ databases">
        <authorList>
            <person name="Aires J."/>
            <person name="Mesa V."/>
        </authorList>
    </citation>
    <scope>NUCLEOTIDE SEQUENCE</scope>
    <source>
        <strain evidence="13">Clostridium neonatale JD116</strain>
    </source>
</reference>
<evidence type="ECO:0000256" key="10">
    <source>
        <dbReference type="NCBIfam" id="TIGR00187"/>
    </source>
</evidence>
<feature type="repeat" description="Lumazine-binding" evidence="11">
    <location>
        <begin position="1"/>
        <end position="96"/>
    </location>
</feature>
<dbReference type="PROSITE" id="PS51177">
    <property type="entry name" value="LUMAZINE_BIND"/>
    <property type="match status" value="2"/>
</dbReference>
<dbReference type="NCBIfam" id="NF006767">
    <property type="entry name" value="PRK09289.1"/>
    <property type="match status" value="1"/>
</dbReference>
<evidence type="ECO:0000256" key="3">
    <source>
        <dbReference type="ARBA" id="ARBA00004887"/>
    </source>
</evidence>
<dbReference type="EC" id="2.5.1.9" evidence="5 10"/>
<dbReference type="OrthoDB" id="9788537at2"/>
<dbReference type="Proteomes" id="UP001189143">
    <property type="component" value="Unassembled WGS sequence"/>
</dbReference>
<keyword evidence="9" id="KW-0677">Repeat</keyword>
<evidence type="ECO:0000256" key="1">
    <source>
        <dbReference type="ARBA" id="ARBA00000968"/>
    </source>
</evidence>
<dbReference type="EMBL" id="CAMTCP010000262">
    <property type="protein sequence ID" value="CAI3663801.1"/>
    <property type="molecule type" value="Genomic_DNA"/>
</dbReference>
<comment type="function">
    <text evidence="2">Catalyzes the dismutation of two molecules of 6,7-dimethyl-8-ribityllumazine, resulting in the formation of riboflavin and 5-amino-6-(D-ribitylamino)uracil.</text>
</comment>
<feature type="domain" description="Lumazine-binding" evidence="12">
    <location>
        <begin position="1"/>
        <end position="96"/>
    </location>
</feature>
<proteinExistence type="predicted"/>
<comment type="subunit">
    <text evidence="4">Homotrimer.</text>
</comment>
<evidence type="ECO:0000256" key="2">
    <source>
        <dbReference type="ARBA" id="ARBA00002803"/>
    </source>
</evidence>
<dbReference type="PANTHER" id="PTHR21098">
    <property type="entry name" value="RIBOFLAVIN SYNTHASE ALPHA CHAIN"/>
    <property type="match status" value="1"/>
</dbReference>
<dbReference type="InterPro" id="IPR023366">
    <property type="entry name" value="ATP_synth_asu-like_sf"/>
</dbReference>
<dbReference type="Gene3D" id="2.40.30.20">
    <property type="match status" value="2"/>
</dbReference>
<dbReference type="PANTHER" id="PTHR21098:SF12">
    <property type="entry name" value="RIBOFLAVIN SYNTHASE"/>
    <property type="match status" value="1"/>
</dbReference>
<dbReference type="InterPro" id="IPR001783">
    <property type="entry name" value="Lumazine-bd"/>
</dbReference>
<accession>A0A2A7MK87</accession>
<comment type="caution">
    <text evidence="14">The sequence shown here is derived from an EMBL/GenBank/DDBJ whole genome shotgun (WGS) entry which is preliminary data.</text>
</comment>
<dbReference type="NCBIfam" id="TIGR00187">
    <property type="entry name" value="ribE"/>
    <property type="match status" value="1"/>
</dbReference>
<comment type="catalytic activity">
    <reaction evidence="1">
        <text>2 6,7-dimethyl-8-(1-D-ribityl)lumazine + H(+) = 5-amino-6-(D-ribitylamino)uracil + riboflavin</text>
        <dbReference type="Rhea" id="RHEA:20772"/>
        <dbReference type="ChEBI" id="CHEBI:15378"/>
        <dbReference type="ChEBI" id="CHEBI:15934"/>
        <dbReference type="ChEBI" id="CHEBI:57986"/>
        <dbReference type="ChEBI" id="CHEBI:58201"/>
        <dbReference type="EC" id="2.5.1.9"/>
    </reaction>
</comment>
<evidence type="ECO:0000256" key="9">
    <source>
        <dbReference type="ARBA" id="ARBA00022737"/>
    </source>
</evidence>
<name>A0A2A7MK87_9CLOT</name>
<dbReference type="NCBIfam" id="NF009566">
    <property type="entry name" value="PRK13020.1"/>
    <property type="match status" value="1"/>
</dbReference>
<dbReference type="PIRSF" id="PIRSF000498">
    <property type="entry name" value="Riboflavin_syn_A"/>
    <property type="match status" value="1"/>
</dbReference>
<dbReference type="EMBL" id="PDCJ01000001">
    <property type="protein sequence ID" value="PEG31751.1"/>
    <property type="molecule type" value="Genomic_DNA"/>
</dbReference>
<dbReference type="Pfam" id="PF00677">
    <property type="entry name" value="Lum_binding"/>
    <property type="match status" value="2"/>
</dbReference>
<feature type="domain" description="Lumazine-binding" evidence="12">
    <location>
        <begin position="97"/>
        <end position="193"/>
    </location>
</feature>
<comment type="pathway">
    <text evidence="3">Cofactor biosynthesis; riboflavin biosynthesis; riboflavin from 2-hydroxy-3-oxobutyl phosphate and 5-amino-6-(D-ribitylamino)uracil: step 2/2.</text>
</comment>
<evidence type="ECO:0000256" key="11">
    <source>
        <dbReference type="PROSITE-ProRule" id="PRU00524"/>
    </source>
</evidence>
<evidence type="ECO:0000256" key="4">
    <source>
        <dbReference type="ARBA" id="ARBA00011233"/>
    </source>
</evidence>
<sequence length="217" mass="24223">MFTGIIEEVGTVKELCTGNEFGVIKVECIKVLQETNIGDSISTNGVCLTVTEKGENYFKADIMGETLQRSSLGECEYKSKVNLERALCFNGRLGGHIVSGHIDGIGQIVSIEENIDGTWFSIKTGKNILKYIIEKGSICIDGISLTVAYVDDELFKVSIIPHTLKNTNLIYKNLNSKVNLECDLVGKYIEKFTNFMEKEDKEKQSNITREFLIKNGF</sequence>
<dbReference type="FunFam" id="2.40.30.20:FF:000004">
    <property type="entry name" value="Riboflavin synthase, alpha subunit"/>
    <property type="match status" value="1"/>
</dbReference>
<dbReference type="Proteomes" id="UP000220840">
    <property type="component" value="Unassembled WGS sequence"/>
</dbReference>
<evidence type="ECO:0000313" key="13">
    <source>
        <dbReference type="EMBL" id="CAI3663801.1"/>
    </source>
</evidence>
<keyword evidence="8 13" id="KW-0808">Transferase</keyword>
<dbReference type="FunFam" id="2.40.30.20:FF:000003">
    <property type="entry name" value="Riboflavin synthase, alpha subunit"/>
    <property type="match status" value="1"/>
</dbReference>
<dbReference type="SUPFAM" id="SSF63380">
    <property type="entry name" value="Riboflavin synthase domain-like"/>
    <property type="match status" value="2"/>
</dbReference>
<gene>
    <name evidence="13" type="primary">ribE</name>
    <name evidence="13" type="ORF">CNEO2_620027</name>
    <name evidence="14" type="ORF">CQ394_08660</name>
</gene>
<protein>
    <recommendedName>
        <fullName evidence="6 10">Riboflavin synthase</fullName>
        <ecNumber evidence="5 10">2.5.1.9</ecNumber>
    </recommendedName>
</protein>
<dbReference type="RefSeq" id="WP_058295901.1">
    <property type="nucleotide sequence ID" value="NZ_CAMRXB010000041.1"/>
</dbReference>